<name>A0A7D6YZ50_9NOCA</name>
<keyword evidence="3" id="KW-1185">Reference proteome</keyword>
<keyword evidence="1" id="KW-0732">Signal</keyword>
<feature type="chain" id="PRO_5027604060" evidence="1">
    <location>
        <begin position="28"/>
        <end position="135"/>
    </location>
</feature>
<dbReference type="RefSeq" id="WP_181579214.1">
    <property type="nucleotide sequence ID" value="NZ_CP059399.1"/>
</dbReference>
<dbReference type="KEGG" id="nhu:H0264_21595"/>
<accession>A0A7D6YZ50</accession>
<proteinExistence type="predicted"/>
<dbReference type="AlphaFoldDB" id="A0A7D6YZ50"/>
<reference evidence="2 3" key="1">
    <citation type="submission" date="2020-07" db="EMBL/GenBank/DDBJ databases">
        <authorList>
            <person name="Zhuang K."/>
            <person name="Ran Y."/>
        </authorList>
    </citation>
    <scope>NUCLEOTIDE SEQUENCE [LARGE SCALE GENOMIC DNA]</scope>
    <source>
        <strain evidence="2 3">WCH-YHL-001</strain>
    </source>
</reference>
<evidence type="ECO:0000313" key="3">
    <source>
        <dbReference type="Proteomes" id="UP000515512"/>
    </source>
</evidence>
<sequence>MFGKRIMLVAAAAIATSTLCGTPAGNAADGEFITLDSVVKSQADGLLATGVYLCDGGIGYLDVSAQMDTNGSGNVSLTSYPPGQVLQCTGGRETWSAVLKSNISIPLSYTTGTGKAQLNRKYWQVDSGQVALTAG</sequence>
<organism evidence="2 3">
    <name type="scientific">Nocardia huaxiensis</name>
    <dbReference type="NCBI Taxonomy" id="2755382"/>
    <lineage>
        <taxon>Bacteria</taxon>
        <taxon>Bacillati</taxon>
        <taxon>Actinomycetota</taxon>
        <taxon>Actinomycetes</taxon>
        <taxon>Mycobacteriales</taxon>
        <taxon>Nocardiaceae</taxon>
        <taxon>Nocardia</taxon>
    </lineage>
</organism>
<feature type="signal peptide" evidence="1">
    <location>
        <begin position="1"/>
        <end position="27"/>
    </location>
</feature>
<evidence type="ECO:0000313" key="2">
    <source>
        <dbReference type="EMBL" id="QLY28006.1"/>
    </source>
</evidence>
<protein>
    <submittedName>
        <fullName evidence="2">Uncharacterized protein</fullName>
    </submittedName>
</protein>
<dbReference type="Proteomes" id="UP000515512">
    <property type="component" value="Chromosome"/>
</dbReference>
<gene>
    <name evidence="2" type="ORF">H0264_21595</name>
</gene>
<evidence type="ECO:0000256" key="1">
    <source>
        <dbReference type="SAM" id="SignalP"/>
    </source>
</evidence>
<dbReference type="EMBL" id="CP059399">
    <property type="protein sequence ID" value="QLY28006.1"/>
    <property type="molecule type" value="Genomic_DNA"/>
</dbReference>